<evidence type="ECO:0000313" key="4">
    <source>
        <dbReference type="Proteomes" id="UP000197138"/>
    </source>
</evidence>
<dbReference type="GO" id="GO:0000398">
    <property type="term" value="P:mRNA splicing, via spliceosome"/>
    <property type="evidence" value="ECO:0007669"/>
    <property type="project" value="InterPro"/>
</dbReference>
<evidence type="ECO:0000313" key="3">
    <source>
        <dbReference type="EMBL" id="OWM80794.1"/>
    </source>
</evidence>
<feature type="compositionally biased region" description="Acidic residues" evidence="1">
    <location>
        <begin position="12"/>
        <end position="25"/>
    </location>
</feature>
<evidence type="ECO:0000259" key="2">
    <source>
        <dbReference type="Pfam" id="PF06424"/>
    </source>
</evidence>
<protein>
    <recommendedName>
        <fullName evidence="2">PRP1 splicing factor N-terminal domain-containing protein</fullName>
    </recommendedName>
</protein>
<feature type="compositionally biased region" description="Basic and acidic residues" evidence="1">
    <location>
        <begin position="26"/>
        <end position="37"/>
    </location>
</feature>
<organism evidence="3 4">
    <name type="scientific">Punica granatum</name>
    <name type="common">Pomegranate</name>
    <dbReference type="NCBI Taxonomy" id="22663"/>
    <lineage>
        <taxon>Eukaryota</taxon>
        <taxon>Viridiplantae</taxon>
        <taxon>Streptophyta</taxon>
        <taxon>Embryophyta</taxon>
        <taxon>Tracheophyta</taxon>
        <taxon>Spermatophyta</taxon>
        <taxon>Magnoliopsida</taxon>
        <taxon>eudicotyledons</taxon>
        <taxon>Gunneridae</taxon>
        <taxon>Pentapetalae</taxon>
        <taxon>rosids</taxon>
        <taxon>malvids</taxon>
        <taxon>Myrtales</taxon>
        <taxon>Lythraceae</taxon>
        <taxon>Punica</taxon>
    </lineage>
</organism>
<dbReference type="InterPro" id="IPR010491">
    <property type="entry name" value="PRP1_N"/>
</dbReference>
<dbReference type="Pfam" id="PF06424">
    <property type="entry name" value="PRP1_N"/>
    <property type="match status" value="1"/>
</dbReference>
<dbReference type="EMBL" id="MTKT01002214">
    <property type="protein sequence ID" value="OWM80794.1"/>
    <property type="molecule type" value="Genomic_DNA"/>
</dbReference>
<sequence length="95" mass="11176">MTHFFVARGDGEPEFDEEDDDDEGDDKGYNENRKSDEFEGNDVGLFAFAEYDEDDKEADVVWEASTRGWTHEEKIGRNEIATKEINYFRELQRKK</sequence>
<comment type="caution">
    <text evidence="3">The sequence shown here is derived from an EMBL/GenBank/DDBJ whole genome shotgun (WGS) entry which is preliminary data.</text>
</comment>
<gene>
    <name evidence="3" type="ORF">CDL15_Pgr006824</name>
</gene>
<feature type="domain" description="PRP1 splicing factor N-terminal" evidence="2">
    <location>
        <begin position="8"/>
        <end position="86"/>
    </location>
</feature>
<proteinExistence type="predicted"/>
<dbReference type="Proteomes" id="UP000197138">
    <property type="component" value="Unassembled WGS sequence"/>
</dbReference>
<name>A0A218X763_PUNGR</name>
<reference evidence="4" key="1">
    <citation type="journal article" date="2017" name="Plant J.">
        <title>The pomegranate (Punica granatum L.) genome and the genomics of punicalagin biosynthesis.</title>
        <authorList>
            <person name="Qin G."/>
            <person name="Xu C."/>
            <person name="Ming R."/>
            <person name="Tang H."/>
            <person name="Guyot R."/>
            <person name="Kramer E.M."/>
            <person name="Hu Y."/>
            <person name="Yi X."/>
            <person name="Qi Y."/>
            <person name="Xu X."/>
            <person name="Gao Z."/>
            <person name="Pan H."/>
            <person name="Jian J."/>
            <person name="Tian Y."/>
            <person name="Yue Z."/>
            <person name="Xu Y."/>
        </authorList>
    </citation>
    <scope>NUCLEOTIDE SEQUENCE [LARGE SCALE GENOMIC DNA]</scope>
    <source>
        <strain evidence="4">cv. Dabenzi</strain>
    </source>
</reference>
<accession>A0A218X763</accession>
<dbReference type="AlphaFoldDB" id="A0A218X763"/>
<evidence type="ECO:0000256" key="1">
    <source>
        <dbReference type="SAM" id="MobiDB-lite"/>
    </source>
</evidence>
<feature type="region of interest" description="Disordered" evidence="1">
    <location>
        <begin position="1"/>
        <end position="38"/>
    </location>
</feature>